<evidence type="ECO:0000259" key="12">
    <source>
        <dbReference type="Pfam" id="PF03908"/>
    </source>
</evidence>
<dbReference type="EMBL" id="LR023671">
    <property type="protein sequence ID" value="SVE93290.1"/>
    <property type="molecule type" value="mRNA"/>
</dbReference>
<keyword evidence="6 11" id="KW-1133">Transmembrane helix</keyword>
<reference evidence="13" key="1">
    <citation type="submission" date="2018-08" db="EMBL/GenBank/DDBJ databases">
        <authorList>
            <person name="Cornetti L."/>
        </authorList>
    </citation>
    <scope>NUCLEOTIDE SEQUENCE</scope>
    <source>
        <strain evidence="13">DE-FRO-2-1</strain>
    </source>
</reference>
<evidence type="ECO:0000256" key="8">
    <source>
        <dbReference type="ARBA" id="ARBA00023136"/>
    </source>
</evidence>
<evidence type="ECO:0000256" key="3">
    <source>
        <dbReference type="ARBA" id="ARBA00022692"/>
    </source>
</evidence>
<dbReference type="GO" id="GO:0005484">
    <property type="term" value="F:SNAP receptor activity"/>
    <property type="evidence" value="ECO:0007669"/>
    <property type="project" value="InterPro"/>
</dbReference>
<protein>
    <submittedName>
        <fullName evidence="13">EOG090X0EO1</fullName>
    </submittedName>
</protein>
<evidence type="ECO:0000256" key="6">
    <source>
        <dbReference type="ARBA" id="ARBA00022989"/>
    </source>
</evidence>
<comment type="subcellular location">
    <subcellularLocation>
        <location evidence="1">Endoplasmic reticulum membrane</location>
        <topology evidence="1">Single-pass type IV membrane protein</topology>
    </subcellularLocation>
</comment>
<keyword evidence="4" id="KW-0256">Endoplasmic reticulum</keyword>
<dbReference type="AlphaFoldDB" id="A0A4Y7NJ95"/>
<proteinExistence type="evidence at transcript level"/>
<evidence type="ECO:0000313" key="13">
    <source>
        <dbReference type="EMBL" id="SVE93290.1"/>
    </source>
</evidence>
<dbReference type="InterPro" id="IPR005606">
    <property type="entry name" value="Sec20"/>
</dbReference>
<evidence type="ECO:0000256" key="2">
    <source>
        <dbReference type="ARBA" id="ARBA00022448"/>
    </source>
</evidence>
<evidence type="ECO:0000256" key="1">
    <source>
        <dbReference type="ARBA" id="ARBA00004163"/>
    </source>
</evidence>
<evidence type="ECO:0000256" key="10">
    <source>
        <dbReference type="SAM" id="Coils"/>
    </source>
</evidence>
<feature type="domain" description="Sec20 C-terminal" evidence="12">
    <location>
        <begin position="140"/>
        <end position="229"/>
    </location>
</feature>
<keyword evidence="5" id="KW-0931">ER-Golgi transport</keyword>
<feature type="coiled-coil region" evidence="10">
    <location>
        <begin position="68"/>
        <end position="102"/>
    </location>
</feature>
<evidence type="ECO:0000256" key="7">
    <source>
        <dbReference type="ARBA" id="ARBA00023054"/>
    </source>
</evidence>
<evidence type="ECO:0000256" key="11">
    <source>
        <dbReference type="SAM" id="Phobius"/>
    </source>
</evidence>
<keyword evidence="2" id="KW-0813">Transport</keyword>
<organism evidence="13">
    <name type="scientific">Moina brachiata</name>
    <dbReference type="NCBI Taxonomy" id="675436"/>
    <lineage>
        <taxon>Eukaryota</taxon>
        <taxon>Metazoa</taxon>
        <taxon>Ecdysozoa</taxon>
        <taxon>Arthropoda</taxon>
        <taxon>Crustacea</taxon>
        <taxon>Branchiopoda</taxon>
        <taxon>Diplostraca</taxon>
        <taxon>Cladocera</taxon>
        <taxon>Anomopoda</taxon>
        <taxon>Moinidae</taxon>
        <taxon>Moina</taxon>
    </lineage>
</organism>
<evidence type="ECO:0000256" key="5">
    <source>
        <dbReference type="ARBA" id="ARBA00022892"/>
    </source>
</evidence>
<comment type="similarity">
    <text evidence="9">Belongs to the SEC20 family.</text>
</comment>
<dbReference type="Pfam" id="PF03908">
    <property type="entry name" value="Sec20"/>
    <property type="match status" value="1"/>
</dbReference>
<dbReference type="GO" id="GO:0006890">
    <property type="term" value="P:retrograde vesicle-mediated transport, Golgi to endoplasmic reticulum"/>
    <property type="evidence" value="ECO:0007669"/>
    <property type="project" value="InterPro"/>
</dbReference>
<keyword evidence="3 11" id="KW-0812">Transmembrane</keyword>
<keyword evidence="7 10" id="KW-0175">Coiled coil</keyword>
<sequence length="230" mass="26291">MEKASSEPRTNSNLFLIVKAISKRHFLLSKVLQSIHDENRAIWLLVTISILVSRRILNIQNVLQNLILLVAEDEEEESKEELERYKNQLISLQSSFRKANVQSQLLISSKNKEELFYSNPANMEVRSRQGKGKEDLIKMSTNVTENLRNLTQSMANIVEQSKGTLEVLEQSSRAVTENQDELKVMGGALVTTKKLVSRYVRKENTTTIITIFAALAFFLACVYVIQKRLF</sequence>
<evidence type="ECO:0000256" key="4">
    <source>
        <dbReference type="ARBA" id="ARBA00022824"/>
    </source>
</evidence>
<name>A0A4Y7NJ95_9CRUS</name>
<dbReference type="PANTHER" id="PTHR12825">
    <property type="entry name" value="BNIP1-RELATED"/>
    <property type="match status" value="1"/>
</dbReference>
<dbReference type="PANTHER" id="PTHR12825:SF0">
    <property type="entry name" value="VESICLE TRANSPORT PROTEIN SEC20"/>
    <property type="match status" value="1"/>
</dbReference>
<keyword evidence="8 11" id="KW-0472">Membrane</keyword>
<dbReference type="InterPro" id="IPR056173">
    <property type="entry name" value="Sec20_C"/>
</dbReference>
<evidence type="ECO:0000256" key="9">
    <source>
        <dbReference type="ARBA" id="ARBA00037934"/>
    </source>
</evidence>
<gene>
    <name evidence="13" type="primary">EOG090X0EO1</name>
</gene>
<feature type="transmembrane region" description="Helical" evidence="11">
    <location>
        <begin position="207"/>
        <end position="225"/>
    </location>
</feature>
<dbReference type="GO" id="GO:0005789">
    <property type="term" value="C:endoplasmic reticulum membrane"/>
    <property type="evidence" value="ECO:0007669"/>
    <property type="project" value="UniProtKB-SubCell"/>
</dbReference>
<dbReference type="GO" id="GO:0031201">
    <property type="term" value="C:SNARE complex"/>
    <property type="evidence" value="ECO:0007669"/>
    <property type="project" value="TreeGrafter"/>
</dbReference>
<accession>A0A4Y7NJ95</accession>